<comment type="caution">
    <text evidence="1">The sequence shown here is derived from an EMBL/GenBank/DDBJ whole genome shotgun (WGS) entry which is preliminary data.</text>
</comment>
<accession>A0A7W3QN47</accession>
<evidence type="ECO:0000313" key="2">
    <source>
        <dbReference type="Proteomes" id="UP000572680"/>
    </source>
</evidence>
<keyword evidence="2" id="KW-1185">Reference proteome</keyword>
<protein>
    <submittedName>
        <fullName evidence="1">Uncharacterized protein YdeI (YjbR/CyaY-like superfamily)</fullName>
    </submittedName>
</protein>
<name>A0A7W3QN47_ACTNM</name>
<gene>
    <name evidence="1" type="ORF">HNR61_004912</name>
</gene>
<dbReference type="RefSeq" id="WP_182845450.1">
    <property type="nucleotide sequence ID" value="NZ_BAAALP010000132.1"/>
</dbReference>
<dbReference type="Proteomes" id="UP000572680">
    <property type="component" value="Unassembled WGS sequence"/>
</dbReference>
<proteinExistence type="predicted"/>
<dbReference type="AlphaFoldDB" id="A0A7W3QN47"/>
<dbReference type="Pfam" id="PF13376">
    <property type="entry name" value="OmdA"/>
    <property type="match status" value="1"/>
</dbReference>
<dbReference type="EMBL" id="JACJIA010000006">
    <property type="protein sequence ID" value="MBA8953262.1"/>
    <property type="molecule type" value="Genomic_DNA"/>
</dbReference>
<reference evidence="1 2" key="1">
    <citation type="submission" date="2020-08" db="EMBL/GenBank/DDBJ databases">
        <title>Genomic Encyclopedia of Type Strains, Phase IV (KMG-IV): sequencing the most valuable type-strain genomes for metagenomic binning, comparative biology and taxonomic classification.</title>
        <authorList>
            <person name="Goeker M."/>
        </authorList>
    </citation>
    <scope>NUCLEOTIDE SEQUENCE [LARGE SCALE GENOMIC DNA]</scope>
    <source>
        <strain evidence="1 2">DSM 44197</strain>
    </source>
</reference>
<sequence length="191" mass="21148">MMHFANAAEWEAWLSEHHGDGGGVWLKIAKKGAPVTSVTISEALDVALCHGWIDSQRKALDEHFYLQRYSRRRRGGPWSRMNVERVHALTAAGRMRPPGLAEVEAARADGRWDSAYAAQRDVTVPPDLAEALAARPEAAARFEALDKTARYQLILPLLKIRTPAGRRARLRRTLAELEPAAPQAAGEAGRR</sequence>
<evidence type="ECO:0000313" key="1">
    <source>
        <dbReference type="EMBL" id="MBA8953262.1"/>
    </source>
</evidence>
<organism evidence="1 2">
    <name type="scientific">Actinomadura namibiensis</name>
    <dbReference type="NCBI Taxonomy" id="182080"/>
    <lineage>
        <taxon>Bacteria</taxon>
        <taxon>Bacillati</taxon>
        <taxon>Actinomycetota</taxon>
        <taxon>Actinomycetes</taxon>
        <taxon>Streptosporangiales</taxon>
        <taxon>Thermomonosporaceae</taxon>
        <taxon>Actinomadura</taxon>
    </lineage>
</organism>